<dbReference type="GO" id="GO:0008234">
    <property type="term" value="F:cysteine-type peptidase activity"/>
    <property type="evidence" value="ECO:0007669"/>
    <property type="project" value="InterPro"/>
</dbReference>
<evidence type="ECO:0000256" key="1">
    <source>
        <dbReference type="ARBA" id="ARBA00008455"/>
    </source>
</evidence>
<feature type="chain" id="PRO_5018567206" evidence="3">
    <location>
        <begin position="19"/>
        <end position="445"/>
    </location>
</feature>
<protein>
    <submittedName>
        <fullName evidence="5">Putative cysteine proteinase</fullName>
    </submittedName>
</protein>
<accession>A0A1V1WBX6</accession>
<sequence length="445" mass="50897">MLVFWTLTSIVLVFSVNGQFWDLRGDFCRTRKPQTCCPGRDDECTVPILDTLCYCDIFCNRTSGADCCPDFWPTCLGINPPGPIVTQQCFKDGRSYNVGESIKINCNKCTCRQRSPTNYDFVCEQNVCLVRPELIESINHGNYGWKASNYSFLWGKTLEEGIQYRLGTFKPTVSTMAMNEVKIKMRKELPENFDARQHWHNLIHPVRDQGDCGSSWAFSTTSLASDRLAIQSRGSMNMALSPQHLISCETRGQKGCDGGHLDRAWFYLKRHGVASEECYPYESGTSKENGRCAVRKPRGRHGHILCTNGQEDMVHKSTPAYRIGPQEDLIRQEIFNYGPVQATFKVYNDFFLYKGGVYRHTNLSDGKPEAYRLHGWHSVRIIGWGIDRTGRRPVKYWLCDNSWGRLWGEDGYFRIIRGEDECDIEMFIIGVWANTNSNNMNGIGH</sequence>
<evidence type="ECO:0000256" key="3">
    <source>
        <dbReference type="SAM" id="SignalP"/>
    </source>
</evidence>
<dbReference type="InterPro" id="IPR025660">
    <property type="entry name" value="Pept_his_AS"/>
</dbReference>
<evidence type="ECO:0000259" key="4">
    <source>
        <dbReference type="PROSITE" id="PS50958"/>
    </source>
</evidence>
<keyword evidence="2" id="KW-1015">Disulfide bond</keyword>
<feature type="domain" description="SMB" evidence="4">
    <location>
        <begin position="32"/>
        <end position="79"/>
    </location>
</feature>
<dbReference type="Pfam" id="PF00112">
    <property type="entry name" value="Peptidase_C1"/>
    <property type="match status" value="1"/>
</dbReference>
<evidence type="ECO:0000256" key="2">
    <source>
        <dbReference type="ARBA" id="ARBA00023157"/>
    </source>
</evidence>
<dbReference type="InterPro" id="IPR038765">
    <property type="entry name" value="Papain-like_cys_pep_sf"/>
</dbReference>
<dbReference type="Gene3D" id="3.90.70.10">
    <property type="entry name" value="Cysteine proteinases"/>
    <property type="match status" value="1"/>
</dbReference>
<dbReference type="InterPro" id="IPR013128">
    <property type="entry name" value="Peptidase_C1A"/>
</dbReference>
<dbReference type="InterPro" id="IPR001212">
    <property type="entry name" value="Somatomedin_B_dom"/>
</dbReference>
<dbReference type="PRINTS" id="PR00705">
    <property type="entry name" value="PAPAIN"/>
</dbReference>
<dbReference type="GO" id="GO:0006508">
    <property type="term" value="P:proteolysis"/>
    <property type="evidence" value="ECO:0007669"/>
    <property type="project" value="InterPro"/>
</dbReference>
<name>A0A1V1WBX6_9SCOR</name>
<dbReference type="PANTHER" id="PTHR12411">
    <property type="entry name" value="CYSTEINE PROTEASE FAMILY C1-RELATED"/>
    <property type="match status" value="1"/>
</dbReference>
<evidence type="ECO:0000313" key="5">
    <source>
        <dbReference type="EMBL" id="JAV45700.1"/>
    </source>
</evidence>
<feature type="signal peptide" evidence="3">
    <location>
        <begin position="1"/>
        <end position="18"/>
    </location>
</feature>
<proteinExistence type="inferred from homology"/>
<keyword evidence="3" id="KW-0732">Signal</keyword>
<organism evidence="5">
    <name type="scientific">Superstitionia donensis</name>
    <dbReference type="NCBI Taxonomy" id="311983"/>
    <lineage>
        <taxon>Eukaryota</taxon>
        <taxon>Metazoa</taxon>
        <taxon>Ecdysozoa</taxon>
        <taxon>Arthropoda</taxon>
        <taxon>Chelicerata</taxon>
        <taxon>Arachnida</taxon>
        <taxon>Scorpiones</taxon>
        <taxon>Iurida</taxon>
        <taxon>Chactoidea</taxon>
        <taxon>Superstitionidae</taxon>
        <taxon>Superstitionia</taxon>
    </lineage>
</organism>
<dbReference type="PROSITE" id="PS00639">
    <property type="entry name" value="THIOL_PROTEASE_HIS"/>
    <property type="match status" value="1"/>
</dbReference>
<dbReference type="SUPFAM" id="SSF54001">
    <property type="entry name" value="Cysteine proteinases"/>
    <property type="match status" value="1"/>
</dbReference>
<dbReference type="SMART" id="SM00645">
    <property type="entry name" value="Pept_C1"/>
    <property type="match status" value="1"/>
</dbReference>
<dbReference type="CDD" id="cd02620">
    <property type="entry name" value="Peptidase_C1A_CathepsinB"/>
    <property type="match status" value="1"/>
</dbReference>
<comment type="similarity">
    <text evidence="1">Belongs to the peptidase C1 family.</text>
</comment>
<dbReference type="PROSITE" id="PS50958">
    <property type="entry name" value="SMB_2"/>
    <property type="match status" value="1"/>
</dbReference>
<dbReference type="EMBL" id="GFCD01000085">
    <property type="protein sequence ID" value="JAV45700.1"/>
    <property type="molecule type" value="Transcribed_RNA"/>
</dbReference>
<dbReference type="InterPro" id="IPR000668">
    <property type="entry name" value="Peptidase_C1A_C"/>
</dbReference>
<dbReference type="AlphaFoldDB" id="A0A1V1WBX6"/>
<reference evidence="5" key="1">
    <citation type="journal article" date="2016" name="Toxins">
        <title>Venom Gland Transcriptomic and Proteomic Analyses of the Enigmatic Scorpion Superstitionia donensis (Scorpiones: Superstitioniidae), with Insights on the Evolution of Its Venom Components.</title>
        <authorList>
            <person name="Santibanez-Lopez C.E."/>
            <person name="Cid-Uribe J.I."/>
            <person name="Batista C.V."/>
            <person name="Ortiz E."/>
            <person name="Possani L.D."/>
        </authorList>
    </citation>
    <scope>NUCLEOTIDE SEQUENCE</scope>
    <source>
        <strain evidence="5">Pooled</strain>
        <tissue evidence="5">Venom gland</tissue>
    </source>
</reference>